<dbReference type="Proteomes" id="UP000683246">
    <property type="component" value="Chromosome"/>
</dbReference>
<proteinExistence type="predicted"/>
<dbReference type="RefSeq" id="WP_212697539.1">
    <property type="nucleotide sequence ID" value="NZ_CP058649.1"/>
</dbReference>
<gene>
    <name evidence="1" type="ORF">HZI73_07005</name>
</gene>
<evidence type="ECO:0000313" key="1">
    <source>
        <dbReference type="EMBL" id="QUI22062.1"/>
    </source>
</evidence>
<dbReference type="EMBL" id="CP058649">
    <property type="protein sequence ID" value="QUI22062.1"/>
    <property type="molecule type" value="Genomic_DNA"/>
</dbReference>
<dbReference type="AlphaFoldDB" id="A0A8J8SG64"/>
<name>A0A8J8SG64_9FIRM</name>
<sequence length="92" mass="10361">MKGLIEKDKILDSSIPNINANIITKSSSNKGLDIIQISKNKHKFMIIDDKIVWYVGIDILGANRSEESLIRIINEELGNVLIDIIEQNKNLS</sequence>
<organism evidence="1 2">
    <name type="scientific">Vallitalea pronyensis</name>
    <dbReference type="NCBI Taxonomy" id="1348613"/>
    <lineage>
        <taxon>Bacteria</taxon>
        <taxon>Bacillati</taxon>
        <taxon>Bacillota</taxon>
        <taxon>Clostridia</taxon>
        <taxon>Lachnospirales</taxon>
        <taxon>Vallitaleaceae</taxon>
        <taxon>Vallitalea</taxon>
    </lineage>
</organism>
<reference evidence="1" key="1">
    <citation type="submission" date="2020-07" db="EMBL/GenBank/DDBJ databases">
        <title>Vallitalea pronyensis genome.</title>
        <authorList>
            <person name="Postec A."/>
        </authorList>
    </citation>
    <scope>NUCLEOTIDE SEQUENCE</scope>
    <source>
        <strain evidence="1">FatNI3</strain>
    </source>
</reference>
<keyword evidence="2" id="KW-1185">Reference proteome</keyword>
<dbReference type="KEGG" id="vpy:HZI73_07005"/>
<protein>
    <submittedName>
        <fullName evidence="1">Uncharacterized protein</fullName>
    </submittedName>
</protein>
<accession>A0A8J8SG64</accession>
<evidence type="ECO:0000313" key="2">
    <source>
        <dbReference type="Proteomes" id="UP000683246"/>
    </source>
</evidence>